<accession>A0A0S4WK14</accession>
<sequence>MPEYQMHDAFINLPAHFKDKTMHLFTVGEAGTSAFTFVVSRAPMEPGDTVDTFATRLVSEMRKTLPRFELKHLGESAVDGEAAREIDYQWVSEGTPLHQRQMVVMSPVVGRDRTAISFIGTCPKGFTPEAEKAYSELIGSVVLKRSDVSAFVAVPLDSSTVGNVFVLQESSRTLYALPSITDLFRHDVMEMFSGVTFYDAQGVQLALGPAPEGQQAWRRPDGRHFTLWTTDPQASEPLQARLGDVAAVKGMASLPTIEAVQAALVGVVDNPR</sequence>
<evidence type="ECO:0008006" key="2">
    <source>
        <dbReference type="Google" id="ProtNLM"/>
    </source>
</evidence>
<dbReference type="SUPFAM" id="SSF55724">
    <property type="entry name" value="Mog1p/PsbP-like"/>
    <property type="match status" value="1"/>
</dbReference>
<evidence type="ECO:0000313" key="1">
    <source>
        <dbReference type="EMBL" id="CUV47015.1"/>
    </source>
</evidence>
<protein>
    <recommendedName>
        <fullName evidence="2">DUF1795 domain-containing protein</fullName>
    </recommendedName>
</protein>
<reference evidence="1" key="1">
    <citation type="submission" date="2015-10" db="EMBL/GenBank/DDBJ databases">
        <authorList>
            <person name="Gilbert D.G."/>
        </authorList>
    </citation>
    <scope>NUCLEOTIDE SEQUENCE</scope>
    <source>
        <strain evidence="1">Phyl III-seqv23</strain>
    </source>
</reference>
<dbReference type="EMBL" id="LN899827">
    <property type="protein sequence ID" value="CUV47015.1"/>
    <property type="molecule type" value="Genomic_DNA"/>
</dbReference>
<organism evidence="1">
    <name type="scientific">Ralstonia solanacearum</name>
    <name type="common">Pseudomonas solanacearum</name>
    <dbReference type="NCBI Taxonomy" id="305"/>
    <lineage>
        <taxon>Bacteria</taxon>
        <taxon>Pseudomonadati</taxon>
        <taxon>Pseudomonadota</taxon>
        <taxon>Betaproteobacteria</taxon>
        <taxon>Burkholderiales</taxon>
        <taxon>Burkholderiaceae</taxon>
        <taxon>Ralstonia</taxon>
        <taxon>Ralstonia solanacearum species complex</taxon>
    </lineage>
</organism>
<dbReference type="Gene3D" id="3.40.1000.10">
    <property type="entry name" value="Mog1/PsbP, alpha/beta/alpha sandwich"/>
    <property type="match status" value="1"/>
</dbReference>
<dbReference type="InterPro" id="IPR016123">
    <property type="entry name" value="Mog1/PsbP_a/b/a-sand"/>
</dbReference>
<dbReference type="AlphaFoldDB" id="A0A0S4WK14"/>
<name>A0A0S4WK14_RALSL</name>
<proteinExistence type="predicted"/>
<dbReference type="InterPro" id="IPR014894">
    <property type="entry name" value="DcrB/EagT6"/>
</dbReference>
<dbReference type="Pfam" id="PF08786">
    <property type="entry name" value="DcrB"/>
    <property type="match status" value="1"/>
</dbReference>
<gene>
    <name evidence="1" type="ORF">TO10_v1_800004</name>
</gene>